<keyword evidence="3" id="KW-1185">Reference proteome</keyword>
<sequence>MDLNFQQTFIYEYSGEISRQEEYLYLQDDDDLYLSLTEQIIVAYPENKHTTELEFIQQNKQYKNQKYFGEWQLMNLIKPMHSNLYICFEDGYIHIIDQQMQIIDQIPINIQMYSGCQKHDIRRYYRQNYEANPCQPVISNGKLYLAESDQLYVLENLQLKYVANLPSSNQNSQIFSLKNDLFCKTDGIMYIFKNNKFEPMNEYFRPESRVYQFLDIVLVNGYDSFIYNGDMTRTKLDLSKDVVFFQGGVCIENTYENNYRYTNLLTLGQLKIEKHSFNQLSNLKLTQSGTQLKQLPNTLFNKEFEAKVLERYYKYMKERQTPELTFEIDKILKYNFQIYFAHAQCVQNKQMEHHTNIQELSLKISAQCRQVQQQIYSQINITQQMADKANLIFQCQSDQ</sequence>
<dbReference type="EMBL" id="CATOUU010000906">
    <property type="protein sequence ID" value="CAI9958573.1"/>
    <property type="molecule type" value="Genomic_DNA"/>
</dbReference>
<dbReference type="EMBL" id="CAXDID020000061">
    <property type="protein sequence ID" value="CAL6010469.1"/>
    <property type="molecule type" value="Genomic_DNA"/>
</dbReference>
<dbReference type="Proteomes" id="UP001642409">
    <property type="component" value="Unassembled WGS sequence"/>
</dbReference>
<evidence type="ECO:0000313" key="1">
    <source>
        <dbReference type="EMBL" id="CAI9958573.1"/>
    </source>
</evidence>
<evidence type="ECO:0000313" key="3">
    <source>
        <dbReference type="Proteomes" id="UP001642409"/>
    </source>
</evidence>
<organism evidence="1">
    <name type="scientific">Hexamita inflata</name>
    <dbReference type="NCBI Taxonomy" id="28002"/>
    <lineage>
        <taxon>Eukaryota</taxon>
        <taxon>Metamonada</taxon>
        <taxon>Diplomonadida</taxon>
        <taxon>Hexamitidae</taxon>
        <taxon>Hexamitinae</taxon>
        <taxon>Hexamita</taxon>
    </lineage>
</organism>
<name>A0AA86V7L3_9EUKA</name>
<protein>
    <submittedName>
        <fullName evidence="1">Uncharacterized protein</fullName>
    </submittedName>
</protein>
<accession>A0AA86V7L3</accession>
<reference evidence="1" key="1">
    <citation type="submission" date="2023-06" db="EMBL/GenBank/DDBJ databases">
        <authorList>
            <person name="Kurt Z."/>
        </authorList>
    </citation>
    <scope>NUCLEOTIDE SEQUENCE</scope>
</reference>
<reference evidence="2 3" key="2">
    <citation type="submission" date="2024-07" db="EMBL/GenBank/DDBJ databases">
        <authorList>
            <person name="Akdeniz Z."/>
        </authorList>
    </citation>
    <scope>NUCLEOTIDE SEQUENCE [LARGE SCALE GENOMIC DNA]</scope>
</reference>
<dbReference type="AlphaFoldDB" id="A0AA86V7L3"/>
<proteinExistence type="predicted"/>
<comment type="caution">
    <text evidence="1">The sequence shown here is derived from an EMBL/GenBank/DDBJ whole genome shotgun (WGS) entry which is preliminary data.</text>
</comment>
<evidence type="ECO:0000313" key="2">
    <source>
        <dbReference type="EMBL" id="CAL6010469.1"/>
    </source>
</evidence>
<gene>
    <name evidence="2" type="ORF">HINF_LOCUS22102</name>
    <name evidence="1" type="ORF">HINF_LOCUS46218</name>
</gene>